<reference evidence="3 4" key="1">
    <citation type="submission" date="2023-07" db="EMBL/GenBank/DDBJ databases">
        <title>Genomic Encyclopedia of Type Strains, Phase IV (KMG-IV): sequencing the most valuable type-strain genomes for metagenomic binning, comparative biology and taxonomic classification.</title>
        <authorList>
            <person name="Goeker M."/>
        </authorList>
    </citation>
    <scope>NUCLEOTIDE SEQUENCE [LARGE SCALE GENOMIC DNA]</scope>
    <source>
        <strain evidence="3 4">DSM 17740</strain>
    </source>
</reference>
<gene>
    <name evidence="3" type="ORF">J2S00_002049</name>
</gene>
<evidence type="ECO:0000256" key="1">
    <source>
        <dbReference type="ARBA" id="ARBA00022679"/>
    </source>
</evidence>
<evidence type="ECO:0000313" key="3">
    <source>
        <dbReference type="EMBL" id="MDQ0339262.1"/>
    </source>
</evidence>
<keyword evidence="3" id="KW-0328">Glycosyltransferase</keyword>
<comment type="caution">
    <text evidence="3">The sequence shown here is derived from an EMBL/GenBank/DDBJ whole genome shotgun (WGS) entry which is preliminary data.</text>
</comment>
<evidence type="ECO:0000313" key="4">
    <source>
        <dbReference type="Proteomes" id="UP001232445"/>
    </source>
</evidence>
<proteinExistence type="predicted"/>
<accession>A0ABU0CS64</accession>
<keyword evidence="1" id="KW-0808">Transferase</keyword>
<organism evidence="3 4">
    <name type="scientific">Caldalkalibacillus uzonensis</name>
    <dbReference type="NCBI Taxonomy" id="353224"/>
    <lineage>
        <taxon>Bacteria</taxon>
        <taxon>Bacillati</taxon>
        <taxon>Bacillota</taxon>
        <taxon>Bacilli</taxon>
        <taxon>Bacillales</taxon>
        <taxon>Bacillaceae</taxon>
        <taxon>Caldalkalibacillus</taxon>
    </lineage>
</organism>
<keyword evidence="2" id="KW-0660">Purine salvage</keyword>
<protein>
    <submittedName>
        <fullName evidence="3">Xanthine phosphoribosyltransferase</fullName>
    </submittedName>
</protein>
<dbReference type="InterPro" id="IPR029057">
    <property type="entry name" value="PRTase-like"/>
</dbReference>
<dbReference type="PANTHER" id="PTHR43864">
    <property type="entry name" value="HYPOXANTHINE/GUANINE PHOSPHORIBOSYLTRANSFERASE"/>
    <property type="match status" value="1"/>
</dbReference>
<keyword evidence="4" id="KW-1185">Reference proteome</keyword>
<dbReference type="PANTHER" id="PTHR43864:SF1">
    <property type="entry name" value="XANTHINE PHOSPHORIBOSYLTRANSFERASE"/>
    <property type="match status" value="1"/>
</dbReference>
<dbReference type="Proteomes" id="UP001232445">
    <property type="component" value="Unassembled WGS sequence"/>
</dbReference>
<evidence type="ECO:0000256" key="2">
    <source>
        <dbReference type="ARBA" id="ARBA00022726"/>
    </source>
</evidence>
<dbReference type="EMBL" id="JAUSUQ010000007">
    <property type="protein sequence ID" value="MDQ0339262.1"/>
    <property type="molecule type" value="Genomic_DNA"/>
</dbReference>
<dbReference type="SUPFAM" id="SSF53271">
    <property type="entry name" value="PRTase-like"/>
    <property type="match status" value="1"/>
</dbReference>
<name>A0ABU0CS64_9BACI</name>
<sequence>MERLKEKIRQEGLALSDQVLKVDSFLNHQLDPQLMVDIGRTFAAAFSQGRPVTKIVTVESSGIAVALTTGIELGAKKRILTRFLRCFKITWPILW</sequence>
<dbReference type="InterPro" id="IPR050118">
    <property type="entry name" value="Pur/Pyrimidine_PRTase"/>
</dbReference>
<dbReference type="GO" id="GO:0016757">
    <property type="term" value="F:glycosyltransferase activity"/>
    <property type="evidence" value="ECO:0007669"/>
    <property type="project" value="UniProtKB-KW"/>
</dbReference>
<dbReference type="Gene3D" id="3.40.50.2020">
    <property type="match status" value="1"/>
</dbReference>